<gene>
    <name evidence="1" type="ORF">CAOG_000823</name>
</gene>
<evidence type="ECO:0008006" key="3">
    <source>
        <dbReference type="Google" id="ProtNLM"/>
    </source>
</evidence>
<protein>
    <recommendedName>
        <fullName evidence="3">CHCH domain-containing protein</fullName>
    </recommendedName>
</protein>
<dbReference type="EMBL" id="KE346360">
    <property type="protein sequence ID" value="KJE89328.1"/>
    <property type="molecule type" value="Genomic_DNA"/>
</dbReference>
<accession>A0A0D2WJ72</accession>
<name>A0A0D2WJ72_CAPO3</name>
<evidence type="ECO:0000313" key="2">
    <source>
        <dbReference type="Proteomes" id="UP000008743"/>
    </source>
</evidence>
<dbReference type="Proteomes" id="UP000008743">
    <property type="component" value="Unassembled WGS sequence"/>
</dbReference>
<keyword evidence="2" id="KW-1185">Reference proteome</keyword>
<dbReference type="InParanoid" id="A0A0D2WJ72"/>
<dbReference type="RefSeq" id="XP_004365694.1">
    <property type="nucleotide sequence ID" value="XM_004365637.2"/>
</dbReference>
<dbReference type="AlphaFoldDB" id="A0A0D2WJ72"/>
<organism evidence="1 2">
    <name type="scientific">Capsaspora owczarzaki (strain ATCC 30864)</name>
    <dbReference type="NCBI Taxonomy" id="595528"/>
    <lineage>
        <taxon>Eukaryota</taxon>
        <taxon>Filasterea</taxon>
        <taxon>Capsaspora</taxon>
    </lineage>
</organism>
<sequence>MLAPSGPALAKFRHISIATRQIPTAKLRESLMDRSDLCDGAMQKLMVCWKQNNHLDKPCSQLLAEFQTCINELAVPKAEARSAAQFFLRHQKM</sequence>
<dbReference type="PhylomeDB" id="A0A0D2WJ72"/>
<proteinExistence type="predicted"/>
<dbReference type="OrthoDB" id="5825849at2759"/>
<reference evidence="2" key="1">
    <citation type="submission" date="2011-02" db="EMBL/GenBank/DDBJ databases">
        <title>The Genome Sequence of Capsaspora owczarzaki ATCC 30864.</title>
        <authorList>
            <person name="Russ C."/>
            <person name="Cuomo C."/>
            <person name="Burger G."/>
            <person name="Gray M.W."/>
            <person name="Holland P.W.H."/>
            <person name="King N."/>
            <person name="Lang F.B.F."/>
            <person name="Roger A.J."/>
            <person name="Ruiz-Trillo I."/>
            <person name="Young S.K."/>
            <person name="Zeng Q."/>
            <person name="Gargeya S."/>
            <person name="Alvarado L."/>
            <person name="Berlin A."/>
            <person name="Chapman S.B."/>
            <person name="Chen Z."/>
            <person name="Freedman E."/>
            <person name="Gellesch M."/>
            <person name="Goldberg J."/>
            <person name="Griggs A."/>
            <person name="Gujja S."/>
            <person name="Heilman E."/>
            <person name="Heiman D."/>
            <person name="Howarth C."/>
            <person name="Mehta T."/>
            <person name="Neiman D."/>
            <person name="Pearson M."/>
            <person name="Roberts A."/>
            <person name="Saif S."/>
            <person name="Shea T."/>
            <person name="Shenoy N."/>
            <person name="Sisk P."/>
            <person name="Stolte C."/>
            <person name="Sykes S."/>
            <person name="White J."/>
            <person name="Yandava C."/>
            <person name="Haas B."/>
            <person name="Nusbaum C."/>
            <person name="Birren B."/>
        </authorList>
    </citation>
    <scope>NUCLEOTIDE SEQUENCE</scope>
    <source>
        <strain evidence="2">ATCC 30864</strain>
    </source>
</reference>
<evidence type="ECO:0000313" key="1">
    <source>
        <dbReference type="EMBL" id="KJE89328.1"/>
    </source>
</evidence>